<dbReference type="EMBL" id="RBIM01000004">
    <property type="protein sequence ID" value="RKQ96658.1"/>
    <property type="molecule type" value="Genomic_DNA"/>
</dbReference>
<evidence type="ECO:0000313" key="3">
    <source>
        <dbReference type="Proteomes" id="UP000273675"/>
    </source>
</evidence>
<dbReference type="Proteomes" id="UP000273675">
    <property type="component" value="Unassembled WGS sequence"/>
</dbReference>
<keyword evidence="1" id="KW-1133">Transmembrane helix</keyword>
<comment type="caution">
    <text evidence="2">The sequence shown here is derived from an EMBL/GenBank/DDBJ whole genome shotgun (WGS) entry which is preliminary data.</text>
</comment>
<feature type="transmembrane region" description="Helical" evidence="1">
    <location>
        <begin position="48"/>
        <end position="67"/>
    </location>
</feature>
<dbReference type="RefSeq" id="WP_075190115.1">
    <property type="nucleotide sequence ID" value="NZ_RBIM01000004.1"/>
</dbReference>
<evidence type="ECO:0000313" key="2">
    <source>
        <dbReference type="EMBL" id="RKQ96658.1"/>
    </source>
</evidence>
<dbReference type="AlphaFoldDB" id="A0A495D683"/>
<keyword evidence="1" id="KW-0472">Membrane</keyword>
<gene>
    <name evidence="2" type="ORF">C7435_1991</name>
</gene>
<organism evidence="2 3">
    <name type="scientific">Maricaulis maris</name>
    <dbReference type="NCBI Taxonomy" id="74318"/>
    <lineage>
        <taxon>Bacteria</taxon>
        <taxon>Pseudomonadati</taxon>
        <taxon>Pseudomonadota</taxon>
        <taxon>Alphaproteobacteria</taxon>
        <taxon>Maricaulales</taxon>
        <taxon>Maricaulaceae</taxon>
        <taxon>Maricaulis</taxon>
    </lineage>
</organism>
<dbReference type="OrthoDB" id="7632667at2"/>
<proteinExistence type="predicted"/>
<evidence type="ECO:0000256" key="1">
    <source>
        <dbReference type="SAM" id="Phobius"/>
    </source>
</evidence>
<name>A0A495D683_9PROT</name>
<accession>A0A495D683</accession>
<protein>
    <submittedName>
        <fullName evidence="2">Uncharacterized protein</fullName>
    </submittedName>
</protein>
<feature type="transmembrane region" description="Helical" evidence="1">
    <location>
        <begin position="73"/>
        <end position="91"/>
    </location>
</feature>
<keyword evidence="1" id="KW-0812">Transmembrane</keyword>
<sequence length="100" mass="10639">MSLIDHTLDPLPRRTTRTDHDVRGGRVWFSTDTIDRARSYNDISWLRTARTAIFGAGLITLGLLLGSGGGTSLLILAGIGAVAFNLPALILKASYTAKAG</sequence>
<reference evidence="2 3" key="1">
    <citation type="submission" date="2018-10" db="EMBL/GenBank/DDBJ databases">
        <title>Genomic Encyclopedia of Type Strains, Phase IV (KMG-IV): sequencing the most valuable type-strain genomes for metagenomic binning, comparative biology and taxonomic classification.</title>
        <authorList>
            <person name="Goeker M."/>
        </authorList>
    </citation>
    <scope>NUCLEOTIDE SEQUENCE [LARGE SCALE GENOMIC DNA]</scope>
    <source>
        <strain evidence="2 3">DSM 4734</strain>
    </source>
</reference>